<dbReference type="AlphaFoldDB" id="A0A1N7L9M6"/>
<proteinExistence type="predicted"/>
<reference evidence="2" key="1">
    <citation type="submission" date="2017-01" db="EMBL/GenBank/DDBJ databases">
        <authorList>
            <person name="Varghese N."/>
            <person name="Submissions S."/>
        </authorList>
    </citation>
    <scope>NUCLEOTIDE SEQUENCE [LARGE SCALE GENOMIC DNA]</scope>
    <source>
        <strain evidence="2">DSM 46698</strain>
    </source>
</reference>
<dbReference type="Proteomes" id="UP000186026">
    <property type="component" value="Unassembled WGS sequence"/>
</dbReference>
<dbReference type="STRING" id="529505.SAMN05421761_103150"/>
<evidence type="ECO:0000313" key="1">
    <source>
        <dbReference type="EMBL" id="SIS70507.1"/>
    </source>
</evidence>
<accession>A0A1N7L9M6</accession>
<evidence type="ECO:0000313" key="2">
    <source>
        <dbReference type="Proteomes" id="UP000186026"/>
    </source>
</evidence>
<keyword evidence="2" id="KW-1185">Reference proteome</keyword>
<gene>
    <name evidence="1" type="ORF">SAMN05421761_103150</name>
</gene>
<dbReference type="RefSeq" id="WP_076499040.1">
    <property type="nucleotide sequence ID" value="NZ_FTOP01000003.1"/>
</dbReference>
<sequence>MDISVNLKFEQIKELLNKLSPKQFEAVRRYVNEVSHERSLISKEKNNLKQLLKNAPVISEEEIEKIQEARRIIISWRNE</sequence>
<dbReference type="EMBL" id="FTOP01000003">
    <property type="protein sequence ID" value="SIS70507.1"/>
    <property type="molecule type" value="Genomic_DNA"/>
</dbReference>
<dbReference type="OrthoDB" id="9886280at2"/>
<organism evidence="1 2">
    <name type="scientific">Belliella pelovolcani</name>
    <dbReference type="NCBI Taxonomy" id="529505"/>
    <lineage>
        <taxon>Bacteria</taxon>
        <taxon>Pseudomonadati</taxon>
        <taxon>Bacteroidota</taxon>
        <taxon>Cytophagia</taxon>
        <taxon>Cytophagales</taxon>
        <taxon>Cyclobacteriaceae</taxon>
        <taxon>Belliella</taxon>
    </lineage>
</organism>
<protein>
    <submittedName>
        <fullName evidence="1">Uncharacterized protein</fullName>
    </submittedName>
</protein>
<name>A0A1N7L9M6_9BACT</name>